<dbReference type="RefSeq" id="WP_344797381.1">
    <property type="nucleotide sequence ID" value="NZ_BAABAU010000004.1"/>
</dbReference>
<comment type="similarity">
    <text evidence="1">Belongs to the cycloisomerase 2 family.</text>
</comment>
<evidence type="ECO:0000313" key="3">
    <source>
        <dbReference type="Proteomes" id="UP001501594"/>
    </source>
</evidence>
<organism evidence="2 3">
    <name type="scientific">Frondihabitans peucedani</name>
    <dbReference type="NCBI Taxonomy" id="598626"/>
    <lineage>
        <taxon>Bacteria</taxon>
        <taxon>Bacillati</taxon>
        <taxon>Actinomycetota</taxon>
        <taxon>Actinomycetes</taxon>
        <taxon>Micrococcales</taxon>
        <taxon>Microbacteriaceae</taxon>
        <taxon>Frondihabitans</taxon>
    </lineage>
</organism>
<dbReference type="EMBL" id="BAABAU010000004">
    <property type="protein sequence ID" value="GAA4267251.1"/>
    <property type="molecule type" value="Genomic_DNA"/>
</dbReference>
<dbReference type="PANTHER" id="PTHR30344">
    <property type="entry name" value="6-PHOSPHOGLUCONOLACTONASE-RELATED"/>
    <property type="match status" value="1"/>
</dbReference>
<dbReference type="PANTHER" id="PTHR30344:SF1">
    <property type="entry name" value="6-PHOSPHOGLUCONOLACTONASE"/>
    <property type="match status" value="1"/>
</dbReference>
<gene>
    <name evidence="2" type="ORF">GCM10022256_28630</name>
</gene>
<name>A0ABP8E5B9_9MICO</name>
<dbReference type="SUPFAM" id="SSF51004">
    <property type="entry name" value="C-terminal (heme d1) domain of cytochrome cd1-nitrite reductase"/>
    <property type="match status" value="1"/>
</dbReference>
<evidence type="ECO:0000313" key="2">
    <source>
        <dbReference type="EMBL" id="GAA4267251.1"/>
    </source>
</evidence>
<protein>
    <submittedName>
        <fullName evidence="2">Lactonase family protein</fullName>
    </submittedName>
</protein>
<reference evidence="3" key="1">
    <citation type="journal article" date="2019" name="Int. J. Syst. Evol. Microbiol.">
        <title>The Global Catalogue of Microorganisms (GCM) 10K type strain sequencing project: providing services to taxonomists for standard genome sequencing and annotation.</title>
        <authorList>
            <consortium name="The Broad Institute Genomics Platform"/>
            <consortium name="The Broad Institute Genome Sequencing Center for Infectious Disease"/>
            <person name="Wu L."/>
            <person name="Ma J."/>
        </authorList>
    </citation>
    <scope>NUCLEOTIDE SEQUENCE [LARGE SCALE GENOMIC DNA]</scope>
    <source>
        <strain evidence="3">JCM 17442</strain>
    </source>
</reference>
<dbReference type="Proteomes" id="UP001501594">
    <property type="component" value="Unassembled WGS sequence"/>
</dbReference>
<dbReference type="Gene3D" id="2.130.10.10">
    <property type="entry name" value="YVTN repeat-like/Quinoprotein amine dehydrogenase"/>
    <property type="match status" value="1"/>
</dbReference>
<dbReference type="Pfam" id="PF10282">
    <property type="entry name" value="Lactonase"/>
    <property type="match status" value="1"/>
</dbReference>
<comment type="caution">
    <text evidence="2">The sequence shown here is derived from an EMBL/GenBank/DDBJ whole genome shotgun (WGS) entry which is preliminary data.</text>
</comment>
<keyword evidence="3" id="KW-1185">Reference proteome</keyword>
<evidence type="ECO:0000256" key="1">
    <source>
        <dbReference type="ARBA" id="ARBA00005564"/>
    </source>
</evidence>
<sequence length="338" mass="34927">MSARRLYVSGYTPTSGGTGAGITVFDRPAGDADWRAVQVVEADDPSFLVLTEGALHAVSETTEGRVLSYTVSAGELVASSVAASGGAAPCHIALDPASGALVVTNYTAGTFAVLSADASDPARLSRVLALPVGRGPVLDRQGEPHAHNVTPTPWGTVLVSDLGTDRFFEVRVDPVTLEPSYLRAYAMPAGSGPRHFAWHGEQLLITGELDGRLHVLSHSDDGFAVDYSVAAYDTGRPGGEALLSHVESVGGLVYVAVRGRDTITVLAPSEAAGGRLSVLAEVPCGGSWPRHFALDGGALYVANQLSHTVAVLPLDERGVPGAPTVQIELGSPACVLFA</sequence>
<dbReference type="InterPro" id="IPR011048">
    <property type="entry name" value="Haem_d1_sf"/>
</dbReference>
<proteinExistence type="inferred from homology"/>
<accession>A0ABP8E5B9</accession>
<dbReference type="InterPro" id="IPR019405">
    <property type="entry name" value="Lactonase_7-beta_prop"/>
</dbReference>
<dbReference type="InterPro" id="IPR050282">
    <property type="entry name" value="Cycloisomerase_2"/>
</dbReference>
<dbReference type="InterPro" id="IPR015943">
    <property type="entry name" value="WD40/YVTN_repeat-like_dom_sf"/>
</dbReference>